<gene>
    <name evidence="1" type="ORF">LKACC12383_02556</name>
</gene>
<dbReference type="AlphaFoldDB" id="A0A210P647"/>
<evidence type="ECO:0000313" key="1">
    <source>
        <dbReference type="EMBL" id="OWF31942.1"/>
    </source>
</evidence>
<organism evidence="1 2">
    <name type="scientific">Companilactobacillus kimchii</name>
    <dbReference type="NCBI Taxonomy" id="2801452"/>
    <lineage>
        <taxon>Bacteria</taxon>
        <taxon>Bacillati</taxon>
        <taxon>Bacillota</taxon>
        <taxon>Bacilli</taxon>
        <taxon>Lactobacillales</taxon>
        <taxon>Lactobacillaceae</taxon>
        <taxon>Companilactobacillus</taxon>
    </lineage>
</organism>
<sequence>MTSKEIYKKMLIKIYEDQHQSMESTINYVFTHHNKLPMTFINARRELTDSDKNDVIRDICYPF</sequence>
<reference evidence="1 2" key="1">
    <citation type="submission" date="2017-03" db="EMBL/GenBank/DDBJ databases">
        <title>Genome sequence of Lactobacillus kimchii KACC 12383.</title>
        <authorList>
            <person name="Chun J."/>
        </authorList>
    </citation>
    <scope>NUCLEOTIDE SEQUENCE [LARGE SCALE GENOMIC DNA]</scope>
    <source>
        <strain evidence="1 2">KACC 12383</strain>
    </source>
</reference>
<comment type="caution">
    <text evidence="1">The sequence shown here is derived from an EMBL/GenBank/DDBJ whole genome shotgun (WGS) entry which is preliminary data.</text>
</comment>
<protein>
    <submittedName>
        <fullName evidence="1">Uncharacterized protein</fullName>
    </submittedName>
</protein>
<proteinExistence type="predicted"/>
<evidence type="ECO:0000313" key="2">
    <source>
        <dbReference type="Proteomes" id="UP000196649"/>
    </source>
</evidence>
<name>A0A210P647_9LACO</name>
<dbReference type="EMBL" id="MXAL01000016">
    <property type="protein sequence ID" value="OWF31942.1"/>
    <property type="molecule type" value="Genomic_DNA"/>
</dbReference>
<accession>A0A210P647</accession>
<dbReference type="Proteomes" id="UP000196649">
    <property type="component" value="Unassembled WGS sequence"/>
</dbReference>